<feature type="transmembrane region" description="Helical" evidence="7">
    <location>
        <begin position="241"/>
        <end position="260"/>
    </location>
</feature>
<dbReference type="RefSeq" id="WP_008328832.1">
    <property type="nucleotide sequence ID" value="NZ_CH902578.1"/>
</dbReference>
<keyword evidence="4 7" id="KW-0812">Transmembrane</keyword>
<keyword evidence="5 7" id="KW-1133">Transmembrane helix</keyword>
<dbReference type="GO" id="GO:0055085">
    <property type="term" value="P:transmembrane transport"/>
    <property type="evidence" value="ECO:0007669"/>
    <property type="project" value="InterPro"/>
</dbReference>
<dbReference type="GO" id="GO:0005886">
    <property type="term" value="C:plasma membrane"/>
    <property type="evidence" value="ECO:0007669"/>
    <property type="project" value="UniProtKB-SubCell"/>
</dbReference>
<evidence type="ECO:0000256" key="4">
    <source>
        <dbReference type="ARBA" id="ARBA00022692"/>
    </source>
</evidence>
<comment type="similarity">
    <text evidence="7">Belongs to the binding-protein-dependent transport system permease family.</text>
</comment>
<evidence type="ECO:0000256" key="3">
    <source>
        <dbReference type="ARBA" id="ARBA00022475"/>
    </source>
</evidence>
<dbReference type="SUPFAM" id="SSF161098">
    <property type="entry name" value="MetI-like"/>
    <property type="match status" value="1"/>
</dbReference>
<feature type="transmembrane region" description="Helical" evidence="7">
    <location>
        <begin position="347"/>
        <end position="366"/>
    </location>
</feature>
<evidence type="ECO:0000256" key="1">
    <source>
        <dbReference type="ARBA" id="ARBA00004651"/>
    </source>
</evidence>
<dbReference type="InterPro" id="IPR035906">
    <property type="entry name" value="MetI-like_sf"/>
</dbReference>
<organism evidence="9 10">
    <name type="scientific">Maritimibacter alkaliphilus HTCC2654</name>
    <dbReference type="NCBI Taxonomy" id="314271"/>
    <lineage>
        <taxon>Bacteria</taxon>
        <taxon>Pseudomonadati</taxon>
        <taxon>Pseudomonadota</taxon>
        <taxon>Alphaproteobacteria</taxon>
        <taxon>Rhodobacterales</taxon>
        <taxon>Roseobacteraceae</taxon>
        <taxon>Maritimibacter</taxon>
    </lineage>
</organism>
<name>A3VMS8_9RHOB</name>
<keyword evidence="6 7" id="KW-0472">Membrane</keyword>
<feature type="transmembrane region" description="Helical" evidence="7">
    <location>
        <begin position="179"/>
        <end position="201"/>
    </location>
</feature>
<dbReference type="PANTHER" id="PTHR43744">
    <property type="entry name" value="ABC TRANSPORTER PERMEASE PROTEIN MG189-RELATED-RELATED"/>
    <property type="match status" value="1"/>
</dbReference>
<dbReference type="Gene3D" id="1.10.3720.10">
    <property type="entry name" value="MetI-like"/>
    <property type="match status" value="1"/>
</dbReference>
<reference evidence="9 10" key="1">
    <citation type="journal article" date="2010" name="J. Bacteriol.">
        <title>Genome sequences of Pelagibaca bermudensis HTCC2601T and Maritimibacter alkaliphilus HTCC2654T, the type strains of two marine Roseobacter genera.</title>
        <authorList>
            <person name="Thrash J.C."/>
            <person name="Cho J.C."/>
            <person name="Ferriera S."/>
            <person name="Johnson J."/>
            <person name="Vergin K.L."/>
            <person name="Giovannoni S.J."/>
        </authorList>
    </citation>
    <scope>NUCLEOTIDE SEQUENCE [LARGE SCALE GENOMIC DNA]</scope>
    <source>
        <strain evidence="9 10">HTCC2654</strain>
    </source>
</reference>
<dbReference type="eggNOG" id="COG0395">
    <property type="taxonomic scope" value="Bacteria"/>
</dbReference>
<dbReference type="Proteomes" id="UP000002931">
    <property type="component" value="Unassembled WGS sequence"/>
</dbReference>
<comment type="subcellular location">
    <subcellularLocation>
        <location evidence="1 7">Cell membrane</location>
        <topology evidence="1 7">Multi-pass membrane protein</topology>
    </subcellularLocation>
</comment>
<evidence type="ECO:0000256" key="5">
    <source>
        <dbReference type="ARBA" id="ARBA00022989"/>
    </source>
</evidence>
<sequence>MDNIAGRKPALGWAVNISVILIVLLWIFPTVGLLVSSFRTADQISSSGWWKAFFPTEQTEQFRTADPDGRVQDGDVFVVEGVIFENAEANIASWGTSSRDVSAYAPGETADLGDGETLTLNEDGTYRWTGNDEQISGRGQRFFVTATQPPEFTLRNYDNMLFGGSSDNISKAFFNTLTVTIPATIIPILFAAFAAYALAWMDFPGRALLIAFIVALLVVPLQLALIPLLKLHLSIGIGKGYLGVWLAHTGFGLPLAVYLLRNYMAGLPRDIIENARVDGATDFQIFIKIILPLSFPALASFAIFQFLWTWNDLLVAIVFLVDSSGDTTVMTRHIVELLGTRGGNWEILATAAFVSMAVPLLVFFFMQRYLVRGLLAGSVK</sequence>
<protein>
    <submittedName>
        <fullName evidence="9">ABC alpha-glucoside transporter, inner membrane subunit AglG</fullName>
    </submittedName>
</protein>
<dbReference type="PANTHER" id="PTHR43744:SF4">
    <property type="entry name" value="OSMOPROTECTIVE COMPOUNDS UPTAKE PERMEASE PROTEIN GGTD"/>
    <property type="match status" value="1"/>
</dbReference>
<dbReference type="HOGENOM" id="CLU_016047_1_2_5"/>
<dbReference type="STRING" id="314271.RB2654_03729"/>
<comment type="caution">
    <text evidence="9">The sequence shown here is derived from an EMBL/GenBank/DDBJ whole genome shotgun (WGS) entry which is preliminary data.</text>
</comment>
<dbReference type="AlphaFoldDB" id="A3VMS8"/>
<keyword evidence="3" id="KW-1003">Cell membrane</keyword>
<dbReference type="PROSITE" id="PS50928">
    <property type="entry name" value="ABC_TM1"/>
    <property type="match status" value="1"/>
</dbReference>
<proteinExistence type="inferred from homology"/>
<evidence type="ECO:0000313" key="10">
    <source>
        <dbReference type="Proteomes" id="UP000002931"/>
    </source>
</evidence>
<accession>A3VMS8</accession>
<dbReference type="CDD" id="cd06261">
    <property type="entry name" value="TM_PBP2"/>
    <property type="match status" value="1"/>
</dbReference>
<dbReference type="EMBL" id="AAMT01000038">
    <property type="protein sequence ID" value="EAQ10434.1"/>
    <property type="molecule type" value="Genomic_DNA"/>
</dbReference>
<evidence type="ECO:0000256" key="7">
    <source>
        <dbReference type="RuleBase" id="RU363032"/>
    </source>
</evidence>
<dbReference type="Pfam" id="PF00528">
    <property type="entry name" value="BPD_transp_1"/>
    <property type="match status" value="1"/>
</dbReference>
<evidence type="ECO:0000259" key="8">
    <source>
        <dbReference type="PROSITE" id="PS50928"/>
    </source>
</evidence>
<dbReference type="OrthoDB" id="9815445at2"/>
<gene>
    <name evidence="9" type="ORF">RB2654_03729</name>
</gene>
<evidence type="ECO:0000256" key="2">
    <source>
        <dbReference type="ARBA" id="ARBA00022448"/>
    </source>
</evidence>
<feature type="transmembrane region" description="Helical" evidence="7">
    <location>
        <begin position="207"/>
        <end position="229"/>
    </location>
</feature>
<evidence type="ECO:0000313" key="9">
    <source>
        <dbReference type="EMBL" id="EAQ10434.1"/>
    </source>
</evidence>
<evidence type="ECO:0000256" key="6">
    <source>
        <dbReference type="ARBA" id="ARBA00023136"/>
    </source>
</evidence>
<feature type="transmembrane region" description="Helical" evidence="7">
    <location>
        <begin position="12"/>
        <end position="35"/>
    </location>
</feature>
<feature type="transmembrane region" description="Helical" evidence="7">
    <location>
        <begin position="285"/>
        <end position="306"/>
    </location>
</feature>
<keyword evidence="10" id="KW-1185">Reference proteome</keyword>
<dbReference type="InterPro" id="IPR000515">
    <property type="entry name" value="MetI-like"/>
</dbReference>
<feature type="domain" description="ABC transmembrane type-1" evidence="8">
    <location>
        <begin position="173"/>
        <end position="366"/>
    </location>
</feature>
<keyword evidence="2 7" id="KW-0813">Transport</keyword>